<accession>A0A369QGM0</accession>
<gene>
    <name evidence="1" type="ORF">AHMF7616_00969</name>
</gene>
<proteinExistence type="predicted"/>
<name>A0A369QGM0_9BACT</name>
<dbReference type="Proteomes" id="UP000253919">
    <property type="component" value="Unassembled WGS sequence"/>
</dbReference>
<sequence length="179" mass="20335">MCLLLFTAVRFSAHAQEPDVNELAADKVTIVRSTDKTAKPFKIFGTEANLLAAFGKPKSKTIEFSEMDQVNFTVYRYNGGEFSFFADTLYYFRITGPAFQVLTPTASKNAPKYSLKVGDKANKIKLVYPKTYQARNSENVYFFWLYRLAGNNKDNKTRLERGIGIFTTNGLITDIVYEE</sequence>
<protein>
    <submittedName>
        <fullName evidence="1">Uncharacterized protein</fullName>
    </submittedName>
</protein>
<comment type="caution">
    <text evidence="1">The sequence shown here is derived from an EMBL/GenBank/DDBJ whole genome shotgun (WGS) entry which is preliminary data.</text>
</comment>
<dbReference type="EMBL" id="QASA01000001">
    <property type="protein sequence ID" value="RDC62376.1"/>
    <property type="molecule type" value="Genomic_DNA"/>
</dbReference>
<reference evidence="1 2" key="1">
    <citation type="submission" date="2018-04" db="EMBL/GenBank/DDBJ databases">
        <title>Adhaeribacter sp. HMF7616 genome sequencing and assembly.</title>
        <authorList>
            <person name="Kang H."/>
            <person name="Kang J."/>
            <person name="Cha I."/>
            <person name="Kim H."/>
            <person name="Joh K."/>
        </authorList>
    </citation>
    <scope>NUCLEOTIDE SEQUENCE [LARGE SCALE GENOMIC DNA]</scope>
    <source>
        <strain evidence="1 2">HMF7616</strain>
    </source>
</reference>
<evidence type="ECO:0000313" key="2">
    <source>
        <dbReference type="Proteomes" id="UP000253919"/>
    </source>
</evidence>
<evidence type="ECO:0000313" key="1">
    <source>
        <dbReference type="EMBL" id="RDC62376.1"/>
    </source>
</evidence>
<keyword evidence="2" id="KW-1185">Reference proteome</keyword>
<dbReference type="AlphaFoldDB" id="A0A369QGM0"/>
<organism evidence="1 2">
    <name type="scientific">Adhaeribacter pallidiroseus</name>
    <dbReference type="NCBI Taxonomy" id="2072847"/>
    <lineage>
        <taxon>Bacteria</taxon>
        <taxon>Pseudomonadati</taxon>
        <taxon>Bacteroidota</taxon>
        <taxon>Cytophagia</taxon>
        <taxon>Cytophagales</taxon>
        <taxon>Hymenobacteraceae</taxon>
        <taxon>Adhaeribacter</taxon>
    </lineage>
</organism>